<proteinExistence type="inferred from homology"/>
<name>A0A7X4GTL7_9BURK</name>
<dbReference type="InterPro" id="IPR038255">
    <property type="entry name" value="PBS_linker_sf"/>
</dbReference>
<dbReference type="GO" id="GO:0006508">
    <property type="term" value="P:proteolysis"/>
    <property type="evidence" value="ECO:0007669"/>
    <property type="project" value="InterPro"/>
</dbReference>
<evidence type="ECO:0000313" key="7">
    <source>
        <dbReference type="EMBL" id="MYM68414.1"/>
    </source>
</evidence>
<dbReference type="Gene3D" id="2.150.10.10">
    <property type="entry name" value="Serralysin-like metalloprotease, C-terminal"/>
    <property type="match status" value="1"/>
</dbReference>
<evidence type="ECO:0000259" key="6">
    <source>
        <dbReference type="SMART" id="SM00235"/>
    </source>
</evidence>
<dbReference type="AlphaFoldDB" id="A0A7X4GTL7"/>
<dbReference type="CDD" id="cd04277">
    <property type="entry name" value="ZnMc_serralysin_like"/>
    <property type="match status" value="1"/>
</dbReference>
<dbReference type="SUPFAM" id="SSF51120">
    <property type="entry name" value="beta-Roll"/>
    <property type="match status" value="3"/>
</dbReference>
<keyword evidence="8" id="KW-1185">Reference proteome</keyword>
<dbReference type="Pfam" id="PF00353">
    <property type="entry name" value="HemolysinCabind"/>
    <property type="match status" value="3"/>
</dbReference>
<dbReference type="EMBL" id="WWCK01000005">
    <property type="protein sequence ID" value="MYM68414.1"/>
    <property type="molecule type" value="Genomic_DNA"/>
</dbReference>
<dbReference type="Proteomes" id="UP000450012">
    <property type="component" value="Unassembled WGS sequence"/>
</dbReference>
<comment type="cofactor">
    <cofactor evidence="1">
        <name>Ca(2+)</name>
        <dbReference type="ChEBI" id="CHEBI:29108"/>
    </cofactor>
</comment>
<gene>
    <name evidence="7" type="ORF">GTP45_16480</name>
</gene>
<comment type="subcellular location">
    <subcellularLocation>
        <location evidence="2">Secreted</location>
    </subcellularLocation>
</comment>
<comment type="similarity">
    <text evidence="3">Belongs to the peptidase M10B family.</text>
</comment>
<dbReference type="Pfam" id="PF13946">
    <property type="entry name" value="DUF4214"/>
    <property type="match status" value="1"/>
</dbReference>
<accession>A0A7X4GTL7</accession>
<dbReference type="InterPro" id="IPR024079">
    <property type="entry name" value="MetalloPept_cat_dom_sf"/>
</dbReference>
<dbReference type="InterPro" id="IPR001343">
    <property type="entry name" value="Hemolysn_Ca-bd"/>
</dbReference>
<evidence type="ECO:0000256" key="3">
    <source>
        <dbReference type="ARBA" id="ARBA00009490"/>
    </source>
</evidence>
<dbReference type="Pfam" id="PF17963">
    <property type="entry name" value="Big_9"/>
    <property type="match status" value="1"/>
</dbReference>
<protein>
    <submittedName>
        <fullName evidence="7">DUF4214 domain-containing protein</fullName>
    </submittedName>
</protein>
<reference evidence="7 8" key="1">
    <citation type="submission" date="2019-12" db="EMBL/GenBank/DDBJ databases">
        <title>Novel species isolated from a subtropical stream in China.</title>
        <authorList>
            <person name="Lu H."/>
        </authorList>
    </citation>
    <scope>NUCLEOTIDE SEQUENCE [LARGE SCALE GENOMIC DNA]</scope>
    <source>
        <strain evidence="7 8">FT55W</strain>
    </source>
</reference>
<dbReference type="Gene3D" id="1.10.3130.20">
    <property type="entry name" value="Phycobilisome linker domain"/>
    <property type="match status" value="1"/>
</dbReference>
<organism evidence="7 8">
    <name type="scientific">Duganella rivi</name>
    <dbReference type="NCBI Taxonomy" id="2666083"/>
    <lineage>
        <taxon>Bacteria</taxon>
        <taxon>Pseudomonadati</taxon>
        <taxon>Pseudomonadota</taxon>
        <taxon>Betaproteobacteria</taxon>
        <taxon>Burkholderiales</taxon>
        <taxon>Oxalobacteraceae</taxon>
        <taxon>Telluria group</taxon>
        <taxon>Duganella</taxon>
    </lineage>
</organism>
<dbReference type="PRINTS" id="PR00313">
    <property type="entry name" value="CABNDNGRPT"/>
</dbReference>
<sequence length="855" mass="88453">MDIRLTAGNDTYTQSAANKDEWNDIFGGDGNDLIQLFNGQVIGGAGNDRIEKVAGAEVWRGLTAAYWDSPGAVTADLEAGYADDGWGTRDTLVGVTSISGGWTDNNFKGSVADNEFYLGGARNVVDGRGGFDTVWLPDLRDGKGTWADFTIKVSIDGVSAVITASLRSEFSITISNVEALGLAGHWDEKFALSGFIKPEDVATQGLVAGGSARWNASAALGTAVTVSYSFVTQAPASGAGATGFRAFTAAEQETVRAILSSLSQLTGLTFKEVSESGATVGDLRFGVSEQGATKGVTALPGATAAAGDVWMDVESMLQLAPGAEGYAALLHEIGHALGLRHPTNVDPGDQYTQQFNAAYDMTSLTVMSGKASPDGLFPATWGALDITALRMLYGTVAFNGGDTVYQLKGLQFSAETSIIDDGGADTIDASLAVTGASINLTPGQVSSVGVTAGGVSSVNNLSIGTGTLIENVIGSAFDDVLVGNDAANALKGGKGNDWIDGGKGSDTAVFEGARADYLLSSGFGKIFVAARDGSSGFDTLLNTEILKFSDQTITLGKSALGADATIDVEQAGQVAGKLPDPSDEDRSKVSYKLDVKPLHGTLTLNADGSYTYAPSSSYSGEDSFRYILSDSAGGSNVYTAFINVLPAAGSAPIVGSEAKDVLNGSAANDQVDGGGGLDTFVVAGKRADFTVLKTSKGFTLTDNTGAQGTDTLVNVERIKFSDVSVALDTDGVAGMAYRIYQAAFNRSPDVAGLGYWIGMMDQGATLKQVAESFVASAEFKTLYGSNPTNNQVVQQYYQNVLHRAGEAAGVAYWVNILDQKADNIAGVLMGFSEAAENQSALIGVIGNGFSYVPFG</sequence>
<dbReference type="InterPro" id="IPR006026">
    <property type="entry name" value="Peptidase_Metallo"/>
</dbReference>
<comment type="caution">
    <text evidence="7">The sequence shown here is derived from an EMBL/GenBank/DDBJ whole genome shotgun (WGS) entry which is preliminary data.</text>
</comment>
<dbReference type="GO" id="GO:0008270">
    <property type="term" value="F:zinc ion binding"/>
    <property type="evidence" value="ECO:0007669"/>
    <property type="project" value="InterPro"/>
</dbReference>
<dbReference type="InterPro" id="IPR013858">
    <property type="entry name" value="Peptidase_M10B_C"/>
</dbReference>
<evidence type="ECO:0000313" key="8">
    <source>
        <dbReference type="Proteomes" id="UP000450012"/>
    </source>
</evidence>
<feature type="domain" description="Peptidase metallopeptidase" evidence="6">
    <location>
        <begin position="210"/>
        <end position="383"/>
    </location>
</feature>
<dbReference type="GO" id="GO:0005615">
    <property type="term" value="C:extracellular space"/>
    <property type="evidence" value="ECO:0007669"/>
    <property type="project" value="InterPro"/>
</dbReference>
<evidence type="ECO:0000256" key="2">
    <source>
        <dbReference type="ARBA" id="ARBA00004613"/>
    </source>
</evidence>
<dbReference type="RefSeq" id="WP_161014972.1">
    <property type="nucleotide sequence ID" value="NZ_WWCK01000005.1"/>
</dbReference>
<dbReference type="InterPro" id="IPR034033">
    <property type="entry name" value="Serralysin-like"/>
</dbReference>
<dbReference type="Pfam" id="PF08548">
    <property type="entry name" value="Peptidase_M10_C"/>
    <property type="match status" value="1"/>
</dbReference>
<dbReference type="SUPFAM" id="SSF55486">
    <property type="entry name" value="Metalloproteases ('zincins'), catalytic domain"/>
    <property type="match status" value="1"/>
</dbReference>
<keyword evidence="5" id="KW-0677">Repeat</keyword>
<evidence type="ECO:0000256" key="5">
    <source>
        <dbReference type="ARBA" id="ARBA00022737"/>
    </source>
</evidence>
<dbReference type="SMART" id="SM00235">
    <property type="entry name" value="ZnMc"/>
    <property type="match status" value="1"/>
</dbReference>
<evidence type="ECO:0000256" key="1">
    <source>
        <dbReference type="ARBA" id="ARBA00001913"/>
    </source>
</evidence>
<dbReference type="GO" id="GO:0008237">
    <property type="term" value="F:metallopeptidase activity"/>
    <property type="evidence" value="ECO:0007669"/>
    <property type="project" value="InterPro"/>
</dbReference>
<dbReference type="GO" id="GO:0005509">
    <property type="term" value="F:calcium ion binding"/>
    <property type="evidence" value="ECO:0007669"/>
    <property type="project" value="InterPro"/>
</dbReference>
<dbReference type="Gene3D" id="3.40.390.10">
    <property type="entry name" value="Collagenase (Catalytic Domain)"/>
    <property type="match status" value="1"/>
</dbReference>
<evidence type="ECO:0000256" key="4">
    <source>
        <dbReference type="ARBA" id="ARBA00022525"/>
    </source>
</evidence>
<dbReference type="InterPro" id="IPR011049">
    <property type="entry name" value="Serralysin-like_metalloprot_C"/>
</dbReference>
<dbReference type="InterPro" id="IPR025282">
    <property type="entry name" value="DUF4214"/>
</dbReference>
<keyword evidence="4" id="KW-0964">Secreted</keyword>